<name>A0A388KR12_CHABU</name>
<dbReference type="Proteomes" id="UP000265515">
    <property type="component" value="Unassembled WGS sequence"/>
</dbReference>
<dbReference type="AlphaFoldDB" id="A0A388KR12"/>
<organism evidence="2 3">
    <name type="scientific">Chara braunii</name>
    <name type="common">Braun's stonewort</name>
    <dbReference type="NCBI Taxonomy" id="69332"/>
    <lineage>
        <taxon>Eukaryota</taxon>
        <taxon>Viridiplantae</taxon>
        <taxon>Streptophyta</taxon>
        <taxon>Charophyceae</taxon>
        <taxon>Charales</taxon>
        <taxon>Characeae</taxon>
        <taxon>Chara</taxon>
    </lineage>
</organism>
<evidence type="ECO:0000313" key="2">
    <source>
        <dbReference type="EMBL" id="GBG72510.1"/>
    </source>
</evidence>
<evidence type="ECO:0000256" key="1">
    <source>
        <dbReference type="SAM" id="Phobius"/>
    </source>
</evidence>
<gene>
    <name evidence="2" type="ORF">CBR_g12081</name>
</gene>
<sequence length="72" mass="8276">MVVRCRVEGCCGCLPGGDVDDSCTAKPMMTRMVMVNLTRMQWRIYHRRGIVTLDFFYLFLDVIAVGYVPVRL</sequence>
<feature type="transmembrane region" description="Helical" evidence="1">
    <location>
        <begin position="49"/>
        <end position="70"/>
    </location>
</feature>
<keyword evidence="1" id="KW-0472">Membrane</keyword>
<proteinExistence type="predicted"/>
<keyword evidence="3" id="KW-1185">Reference proteome</keyword>
<dbReference type="Gramene" id="GBG72510">
    <property type="protein sequence ID" value="GBG72510"/>
    <property type="gene ID" value="CBR_g12081"/>
</dbReference>
<comment type="caution">
    <text evidence="2">The sequence shown here is derived from an EMBL/GenBank/DDBJ whole genome shotgun (WGS) entry which is preliminary data.</text>
</comment>
<evidence type="ECO:0000313" key="3">
    <source>
        <dbReference type="Proteomes" id="UP000265515"/>
    </source>
</evidence>
<keyword evidence="1" id="KW-0812">Transmembrane</keyword>
<reference evidence="2 3" key="1">
    <citation type="journal article" date="2018" name="Cell">
        <title>The Chara Genome: Secondary Complexity and Implications for Plant Terrestrialization.</title>
        <authorList>
            <person name="Nishiyama T."/>
            <person name="Sakayama H."/>
            <person name="Vries J.D."/>
            <person name="Buschmann H."/>
            <person name="Saint-Marcoux D."/>
            <person name="Ullrich K.K."/>
            <person name="Haas F.B."/>
            <person name="Vanderstraeten L."/>
            <person name="Becker D."/>
            <person name="Lang D."/>
            <person name="Vosolsobe S."/>
            <person name="Rombauts S."/>
            <person name="Wilhelmsson P.K.I."/>
            <person name="Janitza P."/>
            <person name="Kern R."/>
            <person name="Heyl A."/>
            <person name="Rumpler F."/>
            <person name="Villalobos L.I.A.C."/>
            <person name="Clay J.M."/>
            <person name="Skokan R."/>
            <person name="Toyoda A."/>
            <person name="Suzuki Y."/>
            <person name="Kagoshima H."/>
            <person name="Schijlen E."/>
            <person name="Tajeshwar N."/>
            <person name="Catarino B."/>
            <person name="Hetherington A.J."/>
            <person name="Saltykova A."/>
            <person name="Bonnot C."/>
            <person name="Breuninger H."/>
            <person name="Symeonidi A."/>
            <person name="Radhakrishnan G.V."/>
            <person name="Van Nieuwerburgh F."/>
            <person name="Deforce D."/>
            <person name="Chang C."/>
            <person name="Karol K.G."/>
            <person name="Hedrich R."/>
            <person name="Ulvskov P."/>
            <person name="Glockner G."/>
            <person name="Delwiche C.F."/>
            <person name="Petrasek J."/>
            <person name="Van de Peer Y."/>
            <person name="Friml J."/>
            <person name="Beilby M."/>
            <person name="Dolan L."/>
            <person name="Kohara Y."/>
            <person name="Sugano S."/>
            <person name="Fujiyama A."/>
            <person name="Delaux P.-M."/>
            <person name="Quint M."/>
            <person name="TheiBen G."/>
            <person name="Hagemann M."/>
            <person name="Harholt J."/>
            <person name="Dunand C."/>
            <person name="Zachgo S."/>
            <person name="Langdale J."/>
            <person name="Maumus F."/>
            <person name="Straeten D.V.D."/>
            <person name="Gould S.B."/>
            <person name="Rensing S.A."/>
        </authorList>
    </citation>
    <scope>NUCLEOTIDE SEQUENCE [LARGE SCALE GENOMIC DNA]</scope>
    <source>
        <strain evidence="2 3">S276</strain>
    </source>
</reference>
<keyword evidence="1" id="KW-1133">Transmembrane helix</keyword>
<accession>A0A388KR12</accession>
<dbReference type="EMBL" id="BFEA01000166">
    <property type="protein sequence ID" value="GBG72510.1"/>
    <property type="molecule type" value="Genomic_DNA"/>
</dbReference>
<protein>
    <submittedName>
        <fullName evidence="2">Uncharacterized protein</fullName>
    </submittedName>
</protein>